<organism evidence="2 3">
    <name type="scientific">Trichuris muris</name>
    <name type="common">Mouse whipworm</name>
    <dbReference type="NCBI Taxonomy" id="70415"/>
    <lineage>
        <taxon>Eukaryota</taxon>
        <taxon>Metazoa</taxon>
        <taxon>Ecdysozoa</taxon>
        <taxon>Nematoda</taxon>
        <taxon>Enoplea</taxon>
        <taxon>Dorylaimia</taxon>
        <taxon>Trichinellida</taxon>
        <taxon>Trichuridae</taxon>
        <taxon>Trichuris</taxon>
    </lineage>
</organism>
<evidence type="ECO:0000256" key="1">
    <source>
        <dbReference type="SAM" id="MobiDB-lite"/>
    </source>
</evidence>
<feature type="compositionally biased region" description="Polar residues" evidence="1">
    <location>
        <begin position="89"/>
        <end position="99"/>
    </location>
</feature>
<dbReference type="AlphaFoldDB" id="A0A5S6QCA3"/>
<sequence length="113" mass="12505">MWPQLSPDSVAMDVEQAAMNAFRATFPGAQRNLLRKDRSSTEFAVAAWMIVAMTFVLTNAIDDVFDDLSVQSPADLVPLRRHVHRATDQTRQPSGTYVSSIDVVRSHQDADGS</sequence>
<protein>
    <submittedName>
        <fullName evidence="3">Uncharacterized protein</fullName>
    </submittedName>
</protein>
<evidence type="ECO:0000313" key="2">
    <source>
        <dbReference type="Proteomes" id="UP000046395"/>
    </source>
</evidence>
<dbReference type="Proteomes" id="UP000046395">
    <property type="component" value="Unassembled WGS sequence"/>
</dbReference>
<keyword evidence="2" id="KW-1185">Reference proteome</keyword>
<feature type="compositionally biased region" description="Basic and acidic residues" evidence="1">
    <location>
        <begin position="104"/>
        <end position="113"/>
    </location>
</feature>
<dbReference type="WBParaSite" id="TMUE_1000004720.1">
    <property type="protein sequence ID" value="TMUE_1000004720.1"/>
    <property type="gene ID" value="WBGene00299073"/>
</dbReference>
<reference evidence="3" key="1">
    <citation type="submission" date="2019-12" db="UniProtKB">
        <authorList>
            <consortium name="WormBaseParasite"/>
        </authorList>
    </citation>
    <scope>IDENTIFICATION</scope>
</reference>
<accession>A0A5S6QCA3</accession>
<evidence type="ECO:0000313" key="3">
    <source>
        <dbReference type="WBParaSite" id="TMUE_1000004720.1"/>
    </source>
</evidence>
<feature type="region of interest" description="Disordered" evidence="1">
    <location>
        <begin position="85"/>
        <end position="113"/>
    </location>
</feature>
<name>A0A5S6QCA3_TRIMR</name>
<proteinExistence type="predicted"/>